<dbReference type="CDD" id="cd00051">
    <property type="entry name" value="EFh"/>
    <property type="match status" value="1"/>
</dbReference>
<dbReference type="InterPro" id="IPR018247">
    <property type="entry name" value="EF_Hand_1_Ca_BS"/>
</dbReference>
<dbReference type="Pfam" id="PF00036">
    <property type="entry name" value="EF-hand_1"/>
    <property type="match status" value="1"/>
</dbReference>
<dbReference type="PROSITE" id="PS50222">
    <property type="entry name" value="EF_HAND_2"/>
    <property type="match status" value="2"/>
</dbReference>
<dbReference type="Proteomes" id="UP000186922">
    <property type="component" value="Unassembled WGS sequence"/>
</dbReference>
<dbReference type="SUPFAM" id="SSF47473">
    <property type="entry name" value="EF-hand"/>
    <property type="match status" value="1"/>
</dbReference>
<accession>A0A1D1UKR4</accession>
<reference evidence="4 5" key="1">
    <citation type="journal article" date="2016" name="Nat. Commun.">
        <title>Extremotolerant tardigrade genome and improved radiotolerance of human cultured cells by tardigrade-unique protein.</title>
        <authorList>
            <person name="Hashimoto T."/>
            <person name="Horikawa D.D."/>
            <person name="Saito Y."/>
            <person name="Kuwahara H."/>
            <person name="Kozuka-Hata H."/>
            <person name="Shin-I T."/>
            <person name="Minakuchi Y."/>
            <person name="Ohishi K."/>
            <person name="Motoyama A."/>
            <person name="Aizu T."/>
            <person name="Enomoto A."/>
            <person name="Kondo K."/>
            <person name="Tanaka S."/>
            <person name="Hara Y."/>
            <person name="Koshikawa S."/>
            <person name="Sagara H."/>
            <person name="Miura T."/>
            <person name="Yokobori S."/>
            <person name="Miyagawa K."/>
            <person name="Suzuki Y."/>
            <person name="Kubo T."/>
            <person name="Oyama M."/>
            <person name="Kohara Y."/>
            <person name="Fujiyama A."/>
            <person name="Arakawa K."/>
            <person name="Katayama T."/>
            <person name="Toyoda A."/>
            <person name="Kunieda T."/>
        </authorList>
    </citation>
    <scope>NUCLEOTIDE SEQUENCE [LARGE SCALE GENOMIC DNA]</scope>
    <source>
        <strain evidence="4 5">YOKOZUNA-1</strain>
    </source>
</reference>
<dbReference type="EMBL" id="BDGG01000001">
    <property type="protein sequence ID" value="GAU89140.1"/>
    <property type="molecule type" value="Genomic_DNA"/>
</dbReference>
<dbReference type="STRING" id="947166.A0A1D1UKR4"/>
<protein>
    <recommendedName>
        <fullName evidence="3">EF-hand domain-containing protein</fullName>
    </recommendedName>
</protein>
<dbReference type="OrthoDB" id="5959761at2759"/>
<dbReference type="AlphaFoldDB" id="A0A1D1UKR4"/>
<dbReference type="GO" id="GO:0016460">
    <property type="term" value="C:myosin II complex"/>
    <property type="evidence" value="ECO:0007669"/>
    <property type="project" value="TreeGrafter"/>
</dbReference>
<feature type="domain" description="EF-hand" evidence="3">
    <location>
        <begin position="76"/>
        <end position="111"/>
    </location>
</feature>
<sequence length="143" mass="16072">MDVSQSEIHEAFILFDTKGDGKIAAAQLGDVLRALGQNPTEADVNKFGFAKKHDERISVETFVPILHEVAKVRSTYRPEEFIEGFRHFDKDQSGNINSAELRHMLTTLGERLSDDEFEQVVGGMEDGQGMINYEAFVRHVMNG</sequence>
<dbReference type="PROSITE" id="PS00018">
    <property type="entry name" value="EF_HAND_1"/>
    <property type="match status" value="1"/>
</dbReference>
<dbReference type="SMART" id="SM00054">
    <property type="entry name" value="EFh"/>
    <property type="match status" value="2"/>
</dbReference>
<keyword evidence="2" id="KW-0106">Calcium</keyword>
<proteinExistence type="predicted"/>
<evidence type="ECO:0000313" key="5">
    <source>
        <dbReference type="Proteomes" id="UP000186922"/>
    </source>
</evidence>
<dbReference type="Gene3D" id="1.10.238.10">
    <property type="entry name" value="EF-hand"/>
    <property type="match status" value="2"/>
</dbReference>
<evidence type="ECO:0000313" key="4">
    <source>
        <dbReference type="EMBL" id="GAU89140.1"/>
    </source>
</evidence>
<keyword evidence="1" id="KW-0677">Repeat</keyword>
<evidence type="ECO:0000256" key="1">
    <source>
        <dbReference type="ARBA" id="ARBA00022737"/>
    </source>
</evidence>
<dbReference type="InterPro" id="IPR002048">
    <property type="entry name" value="EF_hand_dom"/>
</dbReference>
<dbReference type="PANTHER" id="PTHR23048">
    <property type="entry name" value="MYOSIN LIGHT CHAIN 1, 3"/>
    <property type="match status" value="1"/>
</dbReference>
<dbReference type="InterPro" id="IPR050230">
    <property type="entry name" value="CALM/Myosin/TropC-like"/>
</dbReference>
<dbReference type="GO" id="GO:0005509">
    <property type="term" value="F:calcium ion binding"/>
    <property type="evidence" value="ECO:0007669"/>
    <property type="project" value="InterPro"/>
</dbReference>
<dbReference type="FunFam" id="1.10.238.10:FF:000001">
    <property type="entry name" value="Calmodulin 1"/>
    <property type="match status" value="1"/>
</dbReference>
<comment type="caution">
    <text evidence="4">The sequence shown here is derived from an EMBL/GenBank/DDBJ whole genome shotgun (WGS) entry which is preliminary data.</text>
</comment>
<keyword evidence="5" id="KW-1185">Reference proteome</keyword>
<feature type="domain" description="EF-hand" evidence="3">
    <location>
        <begin position="3"/>
        <end position="38"/>
    </location>
</feature>
<gene>
    <name evidence="4" type="primary">RvY_01725</name>
    <name evidence="4" type="synonym">RvY_01725.1</name>
    <name evidence="4" type="ORF">RvY_01725-1</name>
</gene>
<dbReference type="Pfam" id="PF13405">
    <property type="entry name" value="EF-hand_6"/>
    <property type="match status" value="1"/>
</dbReference>
<name>A0A1D1UKR4_RAMVA</name>
<organism evidence="4 5">
    <name type="scientific">Ramazzottius varieornatus</name>
    <name type="common">Water bear</name>
    <name type="synonym">Tardigrade</name>
    <dbReference type="NCBI Taxonomy" id="947166"/>
    <lineage>
        <taxon>Eukaryota</taxon>
        <taxon>Metazoa</taxon>
        <taxon>Ecdysozoa</taxon>
        <taxon>Tardigrada</taxon>
        <taxon>Eutardigrada</taxon>
        <taxon>Parachela</taxon>
        <taxon>Hypsibioidea</taxon>
        <taxon>Ramazzottiidae</taxon>
        <taxon>Ramazzottius</taxon>
    </lineage>
</organism>
<evidence type="ECO:0000259" key="3">
    <source>
        <dbReference type="PROSITE" id="PS50222"/>
    </source>
</evidence>
<dbReference type="InterPro" id="IPR011992">
    <property type="entry name" value="EF-hand-dom_pair"/>
</dbReference>
<dbReference type="PANTHER" id="PTHR23048:SF49">
    <property type="entry name" value="FI08416P-RELATED"/>
    <property type="match status" value="1"/>
</dbReference>
<evidence type="ECO:0000256" key="2">
    <source>
        <dbReference type="ARBA" id="ARBA00022837"/>
    </source>
</evidence>